<dbReference type="PANTHER" id="PTHR30465:SF93">
    <property type="entry name" value="OLIGOPEPTIDE TRANSPORT SYSTEM PERMEASE PROTEIN OPPB"/>
    <property type="match status" value="1"/>
</dbReference>
<protein>
    <submittedName>
        <fullName evidence="9">Oligopeptide transport system permease protein OppB</fullName>
    </submittedName>
</protein>
<feature type="transmembrane region" description="Helical" evidence="7">
    <location>
        <begin position="30"/>
        <end position="47"/>
    </location>
</feature>
<organism evidence="9 10">
    <name type="scientific">Candidatus Rhabdochlamydia oedothoracis</name>
    <dbReference type="NCBI Taxonomy" id="2720720"/>
    <lineage>
        <taxon>Bacteria</taxon>
        <taxon>Pseudomonadati</taxon>
        <taxon>Chlamydiota</taxon>
        <taxon>Chlamydiia</taxon>
        <taxon>Parachlamydiales</taxon>
        <taxon>Candidatus Rhabdochlamydiaceae</taxon>
        <taxon>Candidatus Rhabdochlamydia</taxon>
    </lineage>
</organism>
<keyword evidence="5 7" id="KW-1133">Transmembrane helix</keyword>
<dbReference type="CDD" id="cd06261">
    <property type="entry name" value="TM_PBP2"/>
    <property type="match status" value="1"/>
</dbReference>
<evidence type="ECO:0000313" key="9">
    <source>
        <dbReference type="EMBL" id="QYF48915.1"/>
    </source>
</evidence>
<feature type="transmembrane region" description="Helical" evidence="7">
    <location>
        <begin position="114"/>
        <end position="134"/>
    </location>
</feature>
<accession>A0ABX8V113</accession>
<evidence type="ECO:0000256" key="1">
    <source>
        <dbReference type="ARBA" id="ARBA00004651"/>
    </source>
</evidence>
<feature type="transmembrane region" description="Helical" evidence="7">
    <location>
        <begin position="246"/>
        <end position="269"/>
    </location>
</feature>
<keyword evidence="4 7" id="KW-0812">Transmembrane</keyword>
<evidence type="ECO:0000256" key="7">
    <source>
        <dbReference type="RuleBase" id="RU363032"/>
    </source>
</evidence>
<dbReference type="Pfam" id="PF19300">
    <property type="entry name" value="BPD_transp_1_N"/>
    <property type="match status" value="1"/>
</dbReference>
<dbReference type="PANTHER" id="PTHR30465">
    <property type="entry name" value="INNER MEMBRANE ABC TRANSPORTER"/>
    <property type="match status" value="1"/>
</dbReference>
<dbReference type="PROSITE" id="PS50928">
    <property type="entry name" value="ABC_TM1"/>
    <property type="match status" value="1"/>
</dbReference>
<feature type="transmembrane region" description="Helical" evidence="7">
    <location>
        <begin position="189"/>
        <end position="207"/>
    </location>
</feature>
<keyword evidence="3" id="KW-1003">Cell membrane</keyword>
<dbReference type="Pfam" id="PF00528">
    <property type="entry name" value="BPD_transp_1"/>
    <property type="match status" value="1"/>
</dbReference>
<feature type="transmembrane region" description="Helical" evidence="7">
    <location>
        <begin position="146"/>
        <end position="169"/>
    </location>
</feature>
<dbReference type="Gene3D" id="1.10.3720.10">
    <property type="entry name" value="MetI-like"/>
    <property type="match status" value="1"/>
</dbReference>
<dbReference type="SUPFAM" id="SSF161098">
    <property type="entry name" value="MetI-like"/>
    <property type="match status" value="1"/>
</dbReference>
<evidence type="ECO:0000256" key="2">
    <source>
        <dbReference type="ARBA" id="ARBA00022448"/>
    </source>
</evidence>
<evidence type="ECO:0000259" key="8">
    <source>
        <dbReference type="PROSITE" id="PS50928"/>
    </source>
</evidence>
<gene>
    <name evidence="9" type="ORF">RHABOEDO_001154</name>
</gene>
<dbReference type="InterPro" id="IPR035906">
    <property type="entry name" value="MetI-like_sf"/>
</dbReference>
<sequence>MIILAWNETSYVRMLAFIIYLLLKKTSTLVSSLLAVITVTFFLMHSIPGSPFADDKLDAEISKALATHYGLDQPLWLQYVKYLKNICVFDLGPSLHYQGRAVKDVIINGFPTSFVLGLEAMTLAILAGIGLGLVSAANHLKWQDCVSMLFATFCMSLPSFILATLLQFVFAMKLDLLPVARWGSFAQSIMPALSLAALPTAFIARLTRVNLIEAMQQDYILTARAKGLGQMQIIYKHALRNAIFPVLSYLAPLSANIFIGSFAVERIFAIPGLGHSFVQSIINRDYSMIMGLTIFYSCILLLAVWLIDTIYLFLDPRLKDR</sequence>
<feature type="domain" description="ABC transmembrane type-1" evidence="8">
    <location>
        <begin position="110"/>
        <end position="311"/>
    </location>
</feature>
<keyword evidence="2 7" id="KW-0813">Transport</keyword>
<dbReference type="Proteomes" id="UP000826014">
    <property type="component" value="Chromosome"/>
</dbReference>
<proteinExistence type="inferred from homology"/>
<evidence type="ECO:0000313" key="10">
    <source>
        <dbReference type="Proteomes" id="UP000826014"/>
    </source>
</evidence>
<evidence type="ECO:0000256" key="6">
    <source>
        <dbReference type="ARBA" id="ARBA00023136"/>
    </source>
</evidence>
<dbReference type="EMBL" id="CP075587">
    <property type="protein sequence ID" value="QYF48915.1"/>
    <property type="molecule type" value="Genomic_DNA"/>
</dbReference>
<keyword evidence="6 7" id="KW-0472">Membrane</keyword>
<comment type="subcellular location">
    <subcellularLocation>
        <location evidence="1 7">Cell membrane</location>
        <topology evidence="1 7">Multi-pass membrane protein</topology>
    </subcellularLocation>
</comment>
<comment type="similarity">
    <text evidence="7">Belongs to the binding-protein-dependent transport system permease family.</text>
</comment>
<dbReference type="InterPro" id="IPR045621">
    <property type="entry name" value="BPD_transp_1_N"/>
</dbReference>
<name>A0ABX8V113_9BACT</name>
<feature type="transmembrane region" description="Helical" evidence="7">
    <location>
        <begin position="289"/>
        <end position="314"/>
    </location>
</feature>
<dbReference type="InterPro" id="IPR000515">
    <property type="entry name" value="MetI-like"/>
</dbReference>
<evidence type="ECO:0000256" key="5">
    <source>
        <dbReference type="ARBA" id="ARBA00022989"/>
    </source>
</evidence>
<reference evidence="9 10" key="1">
    <citation type="journal article" date="2022" name="bioRxiv">
        <title>Ecology and evolution of chlamydial symbionts of arthropods.</title>
        <authorList>
            <person name="Halter T."/>
            <person name="Koestlbacher S."/>
            <person name="Collingro A."/>
            <person name="Sixt B.S."/>
            <person name="Toenshoff E.R."/>
            <person name="Hendrickx F."/>
            <person name="Kostanjsek R."/>
            <person name="Horn M."/>
        </authorList>
    </citation>
    <scope>NUCLEOTIDE SEQUENCE [LARGE SCALE GENOMIC DNA]</scope>
    <source>
        <strain evidence="9">W744xW776</strain>
    </source>
</reference>
<evidence type="ECO:0000256" key="4">
    <source>
        <dbReference type="ARBA" id="ARBA00022692"/>
    </source>
</evidence>
<evidence type="ECO:0000256" key="3">
    <source>
        <dbReference type="ARBA" id="ARBA00022475"/>
    </source>
</evidence>
<keyword evidence="10" id="KW-1185">Reference proteome</keyword>